<dbReference type="Gene3D" id="2.130.10.10">
    <property type="entry name" value="YVTN repeat-like/Quinoprotein amine dehydrogenase"/>
    <property type="match status" value="2"/>
</dbReference>
<dbReference type="Gene3D" id="3.30.200.20">
    <property type="entry name" value="Phosphorylase Kinase, domain 1"/>
    <property type="match status" value="1"/>
</dbReference>
<dbReference type="PROSITE" id="PS50011">
    <property type="entry name" value="PROTEIN_KINASE_DOM"/>
    <property type="match status" value="1"/>
</dbReference>
<dbReference type="AlphaFoldDB" id="A0A507C5G9"/>
<evidence type="ECO:0000256" key="7">
    <source>
        <dbReference type="PROSITE-ProRule" id="PRU00221"/>
    </source>
</evidence>
<dbReference type="SMART" id="SM00320">
    <property type="entry name" value="WD40"/>
    <property type="match status" value="4"/>
</dbReference>
<reference evidence="11 12" key="1">
    <citation type="journal article" date="2019" name="Sci. Rep.">
        <title>Comparative genomics of chytrid fungi reveal insights into the obligate biotrophic and pathogenic lifestyle of Synchytrium endobioticum.</title>
        <authorList>
            <person name="van de Vossenberg B.T.L.H."/>
            <person name="Warris S."/>
            <person name="Nguyen H.D.T."/>
            <person name="van Gent-Pelzer M.P.E."/>
            <person name="Joly D.L."/>
            <person name="van de Geest H.C."/>
            <person name="Bonants P.J.M."/>
            <person name="Smith D.S."/>
            <person name="Levesque C.A."/>
            <person name="van der Lee T.A.J."/>
        </authorList>
    </citation>
    <scope>NUCLEOTIDE SEQUENCE [LARGE SCALE GENOMIC DNA]</scope>
    <source>
        <strain evidence="11 12">JEL517</strain>
    </source>
</reference>
<dbReference type="GeneID" id="42004228"/>
<dbReference type="GO" id="GO:0005524">
    <property type="term" value="F:ATP binding"/>
    <property type="evidence" value="ECO:0007669"/>
    <property type="project" value="UniProtKB-KW"/>
</dbReference>
<evidence type="ECO:0000256" key="2">
    <source>
        <dbReference type="ARBA" id="ARBA00022679"/>
    </source>
</evidence>
<dbReference type="EMBL" id="QEAO01000014">
    <property type="protein sequence ID" value="TPX34369.1"/>
    <property type="molecule type" value="Genomic_DNA"/>
</dbReference>
<keyword evidence="5" id="KW-0418">Kinase</keyword>
<dbReference type="SUPFAM" id="SSF50978">
    <property type="entry name" value="WD40 repeat-like"/>
    <property type="match status" value="1"/>
</dbReference>
<dbReference type="SMART" id="SM00671">
    <property type="entry name" value="SEL1"/>
    <property type="match status" value="1"/>
</dbReference>
<keyword evidence="6" id="KW-0067">ATP-binding</keyword>
<accession>A0A507C5G9</accession>
<evidence type="ECO:0000313" key="12">
    <source>
        <dbReference type="Proteomes" id="UP000319731"/>
    </source>
</evidence>
<dbReference type="InterPro" id="IPR056454">
    <property type="entry name" value="Beta-prop_IP5PC_F"/>
</dbReference>
<feature type="compositionally biased region" description="Low complexity" evidence="8">
    <location>
        <begin position="636"/>
        <end position="655"/>
    </location>
</feature>
<name>A0A507C5G9_9FUNG</name>
<keyword evidence="9" id="KW-0812">Transmembrane</keyword>
<dbReference type="PANTHER" id="PTHR44329:SF288">
    <property type="entry name" value="MITOGEN-ACTIVATED PROTEIN KINASE KINASE KINASE 20"/>
    <property type="match status" value="1"/>
</dbReference>
<feature type="repeat" description="WD" evidence="7">
    <location>
        <begin position="878"/>
        <end position="917"/>
    </location>
</feature>
<feature type="compositionally biased region" description="Gly residues" evidence="8">
    <location>
        <begin position="656"/>
        <end position="677"/>
    </location>
</feature>
<comment type="caution">
    <text evidence="11">The sequence shown here is derived from an EMBL/GenBank/DDBJ whole genome shotgun (WGS) entry which is preliminary data.</text>
</comment>
<dbReference type="Pfam" id="PF23754">
    <property type="entry name" value="Beta-prop_IP5PC_F"/>
    <property type="match status" value="1"/>
</dbReference>
<dbReference type="SUPFAM" id="SSF56112">
    <property type="entry name" value="Protein kinase-like (PK-like)"/>
    <property type="match status" value="1"/>
</dbReference>
<dbReference type="RefSeq" id="XP_031025133.1">
    <property type="nucleotide sequence ID" value="XM_031168931.1"/>
</dbReference>
<dbReference type="Gene3D" id="3.40.50.10140">
    <property type="entry name" value="Toll/interleukin-1 receptor homology (TIR) domain"/>
    <property type="match status" value="1"/>
</dbReference>
<dbReference type="InterPro" id="IPR015943">
    <property type="entry name" value="WD40/YVTN_repeat-like_dom_sf"/>
</dbReference>
<evidence type="ECO:0000313" key="11">
    <source>
        <dbReference type="EMBL" id="TPX34369.1"/>
    </source>
</evidence>
<keyword evidence="3" id="KW-0677">Repeat</keyword>
<dbReference type="InterPro" id="IPR011990">
    <property type="entry name" value="TPR-like_helical_dom_sf"/>
</dbReference>
<dbReference type="InterPro" id="IPR001680">
    <property type="entry name" value="WD40_rpt"/>
</dbReference>
<keyword evidence="1 7" id="KW-0853">WD repeat</keyword>
<protein>
    <recommendedName>
        <fullName evidence="10">Protein kinase domain-containing protein</fullName>
    </recommendedName>
</protein>
<dbReference type="PROSITE" id="PS00678">
    <property type="entry name" value="WD_REPEATS_1"/>
    <property type="match status" value="1"/>
</dbReference>
<evidence type="ECO:0000256" key="4">
    <source>
        <dbReference type="ARBA" id="ARBA00022741"/>
    </source>
</evidence>
<gene>
    <name evidence="11" type="ORF">SmJEL517_g03003</name>
</gene>
<dbReference type="Gene3D" id="1.10.510.10">
    <property type="entry name" value="Transferase(Phosphotransferase) domain 1"/>
    <property type="match status" value="1"/>
</dbReference>
<feature type="transmembrane region" description="Helical" evidence="9">
    <location>
        <begin position="601"/>
        <end position="620"/>
    </location>
</feature>
<dbReference type="InterPro" id="IPR035897">
    <property type="entry name" value="Toll_tir_struct_dom_sf"/>
</dbReference>
<keyword evidence="9" id="KW-1133">Transmembrane helix</keyword>
<keyword evidence="2" id="KW-0808">Transferase</keyword>
<dbReference type="InterPro" id="IPR001245">
    <property type="entry name" value="Ser-Thr/Tyr_kinase_cat_dom"/>
</dbReference>
<dbReference type="SMART" id="SM00220">
    <property type="entry name" value="S_TKc"/>
    <property type="match status" value="1"/>
</dbReference>
<dbReference type="InterPro" id="IPR011009">
    <property type="entry name" value="Kinase-like_dom_sf"/>
</dbReference>
<dbReference type="InterPro" id="IPR006597">
    <property type="entry name" value="Sel1-like"/>
</dbReference>
<dbReference type="GO" id="GO:0004674">
    <property type="term" value="F:protein serine/threonine kinase activity"/>
    <property type="evidence" value="ECO:0007669"/>
    <property type="project" value="TreeGrafter"/>
</dbReference>
<dbReference type="InterPro" id="IPR000719">
    <property type="entry name" value="Prot_kinase_dom"/>
</dbReference>
<dbReference type="InterPro" id="IPR008271">
    <property type="entry name" value="Ser/Thr_kinase_AS"/>
</dbReference>
<feature type="compositionally biased region" description="Gly residues" evidence="8">
    <location>
        <begin position="686"/>
        <end position="700"/>
    </location>
</feature>
<keyword evidence="12" id="KW-1185">Reference proteome</keyword>
<keyword evidence="4" id="KW-0547">Nucleotide-binding</keyword>
<feature type="region of interest" description="Disordered" evidence="8">
    <location>
        <begin position="627"/>
        <end position="708"/>
    </location>
</feature>
<dbReference type="Gene3D" id="1.25.40.10">
    <property type="entry name" value="Tetratricopeptide repeat domain"/>
    <property type="match status" value="1"/>
</dbReference>
<dbReference type="InterPro" id="IPR019775">
    <property type="entry name" value="WD40_repeat_CS"/>
</dbReference>
<proteinExistence type="predicted"/>
<evidence type="ECO:0000259" key="10">
    <source>
        <dbReference type="PROSITE" id="PS50011"/>
    </source>
</evidence>
<dbReference type="STRING" id="1806994.A0A507C5G9"/>
<dbReference type="Proteomes" id="UP000319731">
    <property type="component" value="Unassembled WGS sequence"/>
</dbReference>
<dbReference type="PROSITE" id="PS00108">
    <property type="entry name" value="PROTEIN_KINASE_ST"/>
    <property type="match status" value="1"/>
</dbReference>
<keyword evidence="9" id="KW-0472">Membrane</keyword>
<evidence type="ECO:0000256" key="5">
    <source>
        <dbReference type="ARBA" id="ARBA00022777"/>
    </source>
</evidence>
<dbReference type="Pfam" id="PF07714">
    <property type="entry name" value="PK_Tyr_Ser-Thr"/>
    <property type="match status" value="1"/>
</dbReference>
<dbReference type="SUPFAM" id="SSF81901">
    <property type="entry name" value="HCP-like"/>
    <property type="match status" value="1"/>
</dbReference>
<dbReference type="PANTHER" id="PTHR44329">
    <property type="entry name" value="SERINE/THREONINE-PROTEIN KINASE TNNI3K-RELATED"/>
    <property type="match status" value="1"/>
</dbReference>
<organism evidence="11 12">
    <name type="scientific">Synchytrium microbalum</name>
    <dbReference type="NCBI Taxonomy" id="1806994"/>
    <lineage>
        <taxon>Eukaryota</taxon>
        <taxon>Fungi</taxon>
        <taxon>Fungi incertae sedis</taxon>
        <taxon>Chytridiomycota</taxon>
        <taxon>Chytridiomycota incertae sedis</taxon>
        <taxon>Chytridiomycetes</taxon>
        <taxon>Synchytriales</taxon>
        <taxon>Synchytriaceae</taxon>
        <taxon>Synchytrium</taxon>
    </lineage>
</organism>
<evidence type="ECO:0000256" key="6">
    <source>
        <dbReference type="ARBA" id="ARBA00022840"/>
    </source>
</evidence>
<dbReference type="OrthoDB" id="203401at2759"/>
<feature type="region of interest" description="Disordered" evidence="8">
    <location>
        <begin position="566"/>
        <end position="590"/>
    </location>
</feature>
<dbReference type="InterPro" id="IPR051681">
    <property type="entry name" value="Ser/Thr_Kinases-Pseudokinases"/>
</dbReference>
<dbReference type="InterPro" id="IPR036322">
    <property type="entry name" value="WD40_repeat_dom_sf"/>
</dbReference>
<evidence type="ECO:0000256" key="1">
    <source>
        <dbReference type="ARBA" id="ARBA00022574"/>
    </source>
</evidence>
<sequence>MDYIIPEESLEIPQPSTVLGQGAQGTVLAANLINTDGTSTRVAIKSIPDIFQQLEVSALKGEVATLSKLRHPNIVKFYGVTLAKSGSPSYLVMERLESSLDRKILELDWPKRLQIAMDIVSGVAYIHANKVLHRDLKSANILLDENLQAKVCDFGLARMRDSILSGTHGFLGTVAYMAPELVTNGSAAKESSDMYSLGVLFSEIASCIGPYGETPPLAYSRMQYYWTTGKRPDMSSWPCPPLFKDLVKSLWKSEPADRWTAVQVADYLKDHFSELNQYVPTVPDSKAKTLYLEMAATKEQQHGYLAEECIPAGEPWESEFLLGLRRSRMVVILISETAVEQFKFAHKIPDNFLLEWETALELREARQSFLLPVFIGDSLYASHVIRPKPIDASKFPEEYPCHPQSPKKRTIRDIINGVQALEGPNLVVDSQLKSFVRDLQVSLKPQIIRDSNRCSAIAKRSFTAGEYPEAVYWAQKGYQLTANAAALYVLSQCYKQGLGGLPKDPALTKKYLDLAAEQGDYDALEERSILQGSAITSNAPVSGTSRSTAASGSLPASETSTFVATVQSSEQQSKVDSDPKQYVDPGVSFDPNRKVTPRWRLIWIVAVTVLVVAIVGAVLGTQLNHSGTSMAQSTYSTSPAVSSATSTNTSNANGSTNGGTSGGGSSSGGSSGGGTSSGGSSSAGSSSGGGSSGGVSGGGPSAAVSSPTPGPGALVNTIVFGAQGIFGVAISSNNQVFLANYNGTINQYDTSGNFVYSWRDTGNGISPYSASAYGGYLFIADYNSVKQYDVASRAVDLTISGATYYIVMATSSGIFAGGNNGYVALYNYNGATLRQYTGLHDQVASIFVTSSYVFVGTGNNDPYIRQYDISTGNLVQTYTGHSLIVRGLYVVNGLVYSGSSDGTVRTWDTATGKQINIASEPTGVVGLCGYGNRIFSAGGDGSGRQYDTAGNLVYTYKTNQGDSIRGCGANNNYVWFASGGSVGTFQFNLYV</sequence>
<feature type="domain" description="Protein kinase" evidence="10">
    <location>
        <begin position="13"/>
        <end position="279"/>
    </location>
</feature>
<evidence type="ECO:0000256" key="3">
    <source>
        <dbReference type="ARBA" id="ARBA00022737"/>
    </source>
</evidence>
<evidence type="ECO:0000256" key="9">
    <source>
        <dbReference type="SAM" id="Phobius"/>
    </source>
</evidence>
<dbReference type="PROSITE" id="PS50082">
    <property type="entry name" value="WD_REPEATS_2"/>
    <property type="match status" value="1"/>
</dbReference>
<evidence type="ECO:0000256" key="8">
    <source>
        <dbReference type="SAM" id="MobiDB-lite"/>
    </source>
</evidence>